<dbReference type="AlphaFoldDB" id="A0A5J4NTS4"/>
<evidence type="ECO:0008006" key="4">
    <source>
        <dbReference type="Google" id="ProtNLM"/>
    </source>
</evidence>
<keyword evidence="1" id="KW-0472">Membrane</keyword>
<protein>
    <recommendedName>
        <fullName evidence="4">Solute carrier family 66 member 3</fullName>
    </recommendedName>
</protein>
<dbReference type="EMBL" id="QNGE01001055">
    <property type="protein sequence ID" value="KAA3678560.1"/>
    <property type="molecule type" value="Genomic_DNA"/>
</dbReference>
<dbReference type="Proteomes" id="UP000324629">
    <property type="component" value="Unassembled WGS sequence"/>
</dbReference>
<evidence type="ECO:0000313" key="3">
    <source>
        <dbReference type="Proteomes" id="UP000324629"/>
    </source>
</evidence>
<comment type="caution">
    <text evidence="2">The sequence shown here is derived from an EMBL/GenBank/DDBJ whole genome shotgun (WGS) entry which is preliminary data.</text>
</comment>
<reference evidence="2 3" key="1">
    <citation type="journal article" date="2019" name="Gigascience">
        <title>Whole-genome sequence of the oriental lung fluke Paragonimus westermani.</title>
        <authorList>
            <person name="Oey H."/>
            <person name="Zakrzewski M."/>
            <person name="Narain K."/>
            <person name="Devi K.R."/>
            <person name="Agatsuma T."/>
            <person name="Nawaratna S."/>
            <person name="Gobert G.N."/>
            <person name="Jones M.K."/>
            <person name="Ragan M.A."/>
            <person name="McManus D.P."/>
            <person name="Krause L."/>
        </authorList>
    </citation>
    <scope>NUCLEOTIDE SEQUENCE [LARGE SCALE GENOMIC DNA]</scope>
    <source>
        <strain evidence="2 3">IND2009</strain>
    </source>
</reference>
<keyword evidence="3" id="KW-1185">Reference proteome</keyword>
<accession>A0A5J4NTS4</accession>
<feature type="transmembrane region" description="Helical" evidence="1">
    <location>
        <begin position="103"/>
        <end position="122"/>
    </location>
</feature>
<keyword evidence="1" id="KW-0812">Transmembrane</keyword>
<feature type="transmembrane region" description="Helical" evidence="1">
    <location>
        <begin position="75"/>
        <end position="96"/>
    </location>
</feature>
<gene>
    <name evidence="2" type="ORF">DEA37_0011319</name>
</gene>
<organism evidence="2 3">
    <name type="scientific">Paragonimus westermani</name>
    <dbReference type="NCBI Taxonomy" id="34504"/>
    <lineage>
        <taxon>Eukaryota</taxon>
        <taxon>Metazoa</taxon>
        <taxon>Spiralia</taxon>
        <taxon>Lophotrochozoa</taxon>
        <taxon>Platyhelminthes</taxon>
        <taxon>Trematoda</taxon>
        <taxon>Digenea</taxon>
        <taxon>Plagiorchiida</taxon>
        <taxon>Troglotremata</taxon>
        <taxon>Troglotrematidae</taxon>
        <taxon>Paragonimus</taxon>
    </lineage>
</organism>
<sequence>MFQLTFLKALGILTPVQRAYLAATILHNSLGLFESIVIWRTKFASTNTVVFYLTSTLLAITQVMIELHLKQTAPYFLTIFFSIALANCFYLLVCLISSRDKHTGWVCITFLALYCGICYTLHTDALVVADKKQFLRALLFATTMANNFVPFDSLLAIITTRNRQCPPQWVPLTTGLLQSLFGGLHRHRLHESLMAPADALGVAVHLFGLIVELQSVAVRR</sequence>
<keyword evidence="1" id="KW-1133">Transmembrane helix</keyword>
<name>A0A5J4NTS4_9TREM</name>
<feature type="transmembrane region" description="Helical" evidence="1">
    <location>
        <begin position="49"/>
        <end position="69"/>
    </location>
</feature>
<evidence type="ECO:0000313" key="2">
    <source>
        <dbReference type="EMBL" id="KAA3678560.1"/>
    </source>
</evidence>
<feature type="transmembrane region" description="Helical" evidence="1">
    <location>
        <begin position="134"/>
        <end position="157"/>
    </location>
</feature>
<proteinExistence type="predicted"/>
<evidence type="ECO:0000256" key="1">
    <source>
        <dbReference type="SAM" id="Phobius"/>
    </source>
</evidence>